<evidence type="ECO:0000313" key="1">
    <source>
        <dbReference type="EMBL" id="GEN35834.1"/>
    </source>
</evidence>
<dbReference type="OrthoDB" id="368860at2"/>
<name>A0A511VAE0_9BACL</name>
<dbReference type="Proteomes" id="UP000321157">
    <property type="component" value="Unassembled WGS sequence"/>
</dbReference>
<keyword evidence="2" id="KW-1185">Reference proteome</keyword>
<evidence type="ECO:0000313" key="2">
    <source>
        <dbReference type="Proteomes" id="UP000321157"/>
    </source>
</evidence>
<comment type="caution">
    <text evidence="1">The sequence shown here is derived from an EMBL/GenBank/DDBJ whole genome shotgun (WGS) entry which is preliminary data.</text>
</comment>
<accession>A0A511VAE0</accession>
<reference evidence="1 2" key="1">
    <citation type="submission" date="2019-07" db="EMBL/GenBank/DDBJ databases">
        <title>Whole genome shotgun sequence of Aneurinibacillus danicus NBRC 102444.</title>
        <authorList>
            <person name="Hosoyama A."/>
            <person name="Uohara A."/>
            <person name="Ohji S."/>
            <person name="Ichikawa N."/>
        </authorList>
    </citation>
    <scope>NUCLEOTIDE SEQUENCE [LARGE SCALE GENOMIC DNA]</scope>
    <source>
        <strain evidence="1 2">NBRC 102444</strain>
    </source>
</reference>
<protein>
    <submittedName>
        <fullName evidence="1">Uncharacterized protein</fullName>
    </submittedName>
</protein>
<gene>
    <name evidence="1" type="ORF">ADA01nite_32940</name>
</gene>
<organism evidence="1 2">
    <name type="scientific">Aneurinibacillus danicus</name>
    <dbReference type="NCBI Taxonomy" id="267746"/>
    <lineage>
        <taxon>Bacteria</taxon>
        <taxon>Bacillati</taxon>
        <taxon>Bacillota</taxon>
        <taxon>Bacilli</taxon>
        <taxon>Bacillales</taxon>
        <taxon>Paenibacillaceae</taxon>
        <taxon>Aneurinibacillus group</taxon>
        <taxon>Aneurinibacillus</taxon>
    </lineage>
</organism>
<dbReference type="RefSeq" id="WP_146811344.1">
    <property type="nucleotide sequence ID" value="NZ_BJXX01000153.1"/>
</dbReference>
<dbReference type="AlphaFoldDB" id="A0A511VAE0"/>
<proteinExistence type="predicted"/>
<dbReference type="EMBL" id="BJXX01000153">
    <property type="protein sequence ID" value="GEN35834.1"/>
    <property type="molecule type" value="Genomic_DNA"/>
</dbReference>
<sequence length="67" mass="7541">MKLLHVLEHLVSEEDVQKIAALHGYAGESRPPWAPYHGKRSGIKLHVALLEAPDAEESDRNNRTTTR</sequence>